<dbReference type="Pfam" id="PF00528">
    <property type="entry name" value="BPD_transp_1"/>
    <property type="match status" value="1"/>
</dbReference>
<evidence type="ECO:0000259" key="8">
    <source>
        <dbReference type="PROSITE" id="PS50928"/>
    </source>
</evidence>
<dbReference type="InterPro" id="IPR000515">
    <property type="entry name" value="MetI-like"/>
</dbReference>
<evidence type="ECO:0000256" key="3">
    <source>
        <dbReference type="ARBA" id="ARBA00022475"/>
    </source>
</evidence>
<feature type="transmembrane region" description="Helical" evidence="7">
    <location>
        <begin position="39"/>
        <end position="56"/>
    </location>
</feature>
<protein>
    <submittedName>
        <fullName evidence="9">Phosphonate ABC transporter, permease protein PhnE</fullName>
    </submittedName>
</protein>
<name>U7QD59_9CYAN</name>
<keyword evidence="2 7" id="KW-0813">Transport</keyword>
<dbReference type="InterPro" id="IPR005769">
    <property type="entry name" value="PhnE/PtxC"/>
</dbReference>
<evidence type="ECO:0000256" key="5">
    <source>
        <dbReference type="ARBA" id="ARBA00022989"/>
    </source>
</evidence>
<reference evidence="9 10" key="1">
    <citation type="journal article" date="2013" name="Front. Microbiol.">
        <title>Comparative genomic analyses of the cyanobacterium, Lyngbya aestuarii BL J, a powerful hydrogen producer.</title>
        <authorList>
            <person name="Kothari A."/>
            <person name="Vaughn M."/>
            <person name="Garcia-Pichel F."/>
        </authorList>
    </citation>
    <scope>NUCLEOTIDE SEQUENCE [LARGE SCALE GENOMIC DNA]</scope>
    <source>
        <strain evidence="9 10">BL J</strain>
    </source>
</reference>
<comment type="caution">
    <text evidence="9">The sequence shown here is derived from an EMBL/GenBank/DDBJ whole genome shotgun (WGS) entry which is preliminary data.</text>
</comment>
<keyword evidence="5 7" id="KW-1133">Transmembrane helix</keyword>
<proteinExistence type="inferred from homology"/>
<dbReference type="Gene3D" id="1.10.3720.10">
    <property type="entry name" value="MetI-like"/>
    <property type="match status" value="1"/>
</dbReference>
<feature type="transmembrane region" description="Helical" evidence="7">
    <location>
        <begin position="229"/>
        <end position="247"/>
    </location>
</feature>
<evidence type="ECO:0000256" key="4">
    <source>
        <dbReference type="ARBA" id="ARBA00022692"/>
    </source>
</evidence>
<evidence type="ECO:0000256" key="2">
    <source>
        <dbReference type="ARBA" id="ARBA00022448"/>
    </source>
</evidence>
<evidence type="ECO:0000313" key="10">
    <source>
        <dbReference type="Proteomes" id="UP000017127"/>
    </source>
</evidence>
<sequence length="282" mass="31258">MKNNYQKFQSSYSSVELLVSPAVLETLSQEQKRVTKTRILFLLGAICLLIFAYVQSELNFPLLFRNSGNMVEYTRSYFPPDFSDWRFYLEDTIITISMGLWGTLMAAIAAIPLSLLASENVCPVWIVQPIRRLLDAMRAINEIVFALIFVVAVGLGPFAGVLALFVSTTGTLGKLFSEVVESIDPGPVEGIRATGAQKIQEIIFGVVPQVMPLWTSYILYRFESNVRSASVLGIVGAGGIGVSLYQSFQAFQYQKVCAILIILIVATSTIDFLSSKLRNWLI</sequence>
<gene>
    <name evidence="9" type="ORF">M595_4239</name>
</gene>
<evidence type="ECO:0000313" key="9">
    <source>
        <dbReference type="EMBL" id="ERT05809.1"/>
    </source>
</evidence>
<dbReference type="SUPFAM" id="SSF161098">
    <property type="entry name" value="MetI-like"/>
    <property type="match status" value="1"/>
</dbReference>
<dbReference type="GO" id="GO:0015416">
    <property type="term" value="F:ABC-type phosphonate transporter activity"/>
    <property type="evidence" value="ECO:0007669"/>
    <property type="project" value="InterPro"/>
</dbReference>
<organism evidence="9 10">
    <name type="scientific">Lyngbya aestuarii BL J</name>
    <dbReference type="NCBI Taxonomy" id="1348334"/>
    <lineage>
        <taxon>Bacteria</taxon>
        <taxon>Bacillati</taxon>
        <taxon>Cyanobacteriota</taxon>
        <taxon>Cyanophyceae</taxon>
        <taxon>Oscillatoriophycideae</taxon>
        <taxon>Oscillatoriales</taxon>
        <taxon>Microcoleaceae</taxon>
        <taxon>Lyngbya</taxon>
    </lineage>
</organism>
<keyword evidence="4 7" id="KW-0812">Transmembrane</keyword>
<evidence type="ECO:0000256" key="6">
    <source>
        <dbReference type="ARBA" id="ARBA00023136"/>
    </source>
</evidence>
<feature type="transmembrane region" description="Helical" evidence="7">
    <location>
        <begin position="139"/>
        <end position="166"/>
    </location>
</feature>
<evidence type="ECO:0000256" key="7">
    <source>
        <dbReference type="RuleBase" id="RU363032"/>
    </source>
</evidence>
<dbReference type="NCBIfam" id="TIGR01097">
    <property type="entry name" value="PhnE"/>
    <property type="match status" value="1"/>
</dbReference>
<dbReference type="PROSITE" id="PS50928">
    <property type="entry name" value="ABC_TM1"/>
    <property type="match status" value="1"/>
</dbReference>
<feature type="domain" description="ABC transmembrane type-1" evidence="8">
    <location>
        <begin position="92"/>
        <end position="274"/>
    </location>
</feature>
<dbReference type="Proteomes" id="UP000017127">
    <property type="component" value="Unassembled WGS sequence"/>
</dbReference>
<keyword evidence="10" id="KW-1185">Reference proteome</keyword>
<keyword evidence="6 7" id="KW-0472">Membrane</keyword>
<dbReference type="RefSeq" id="WP_023067925.1">
    <property type="nucleotide sequence ID" value="NZ_AUZM01000048.1"/>
</dbReference>
<feature type="transmembrane region" description="Helical" evidence="7">
    <location>
        <begin position="253"/>
        <end position="273"/>
    </location>
</feature>
<dbReference type="InterPro" id="IPR035906">
    <property type="entry name" value="MetI-like_sf"/>
</dbReference>
<dbReference type="PANTHER" id="PTHR30043">
    <property type="entry name" value="PHOSPHONATES TRANSPORT SYSTEM PERMEASE PROTEIN"/>
    <property type="match status" value="1"/>
</dbReference>
<dbReference type="EMBL" id="AUZM01000048">
    <property type="protein sequence ID" value="ERT05809.1"/>
    <property type="molecule type" value="Genomic_DNA"/>
</dbReference>
<comment type="similarity">
    <text evidence="7">Belongs to the binding-protein-dependent transport system permease family.</text>
</comment>
<comment type="subcellular location">
    <subcellularLocation>
        <location evidence="1 7">Cell membrane</location>
        <topology evidence="1 7">Multi-pass membrane protein</topology>
    </subcellularLocation>
</comment>
<evidence type="ECO:0000256" key="1">
    <source>
        <dbReference type="ARBA" id="ARBA00004651"/>
    </source>
</evidence>
<dbReference type="AlphaFoldDB" id="U7QD59"/>
<dbReference type="PANTHER" id="PTHR30043:SF1">
    <property type="entry name" value="ABC TRANSPORT SYSTEM PERMEASE PROTEIN P69"/>
    <property type="match status" value="1"/>
</dbReference>
<feature type="transmembrane region" description="Helical" evidence="7">
    <location>
        <begin position="93"/>
        <end position="118"/>
    </location>
</feature>
<dbReference type="PATRIC" id="fig|1348334.3.peg.4098"/>
<accession>U7QD59</accession>
<keyword evidence="3" id="KW-1003">Cell membrane</keyword>
<dbReference type="GO" id="GO:0005886">
    <property type="term" value="C:plasma membrane"/>
    <property type="evidence" value="ECO:0007669"/>
    <property type="project" value="UniProtKB-SubCell"/>
</dbReference>